<dbReference type="SMART" id="SM00388">
    <property type="entry name" value="HisKA"/>
    <property type="match status" value="1"/>
</dbReference>
<dbReference type="Pfam" id="PF03924">
    <property type="entry name" value="CHASE"/>
    <property type="match status" value="1"/>
</dbReference>
<dbReference type="InterPro" id="IPR036890">
    <property type="entry name" value="HATPase_C_sf"/>
</dbReference>
<organism evidence="19 20">
    <name type="scientific">Inhella inkyongensis</name>
    <dbReference type="NCBI Taxonomy" id="392593"/>
    <lineage>
        <taxon>Bacteria</taxon>
        <taxon>Pseudomonadati</taxon>
        <taxon>Pseudomonadota</taxon>
        <taxon>Betaproteobacteria</taxon>
        <taxon>Burkholderiales</taxon>
        <taxon>Sphaerotilaceae</taxon>
        <taxon>Inhella</taxon>
    </lineage>
</organism>
<dbReference type="InterPro" id="IPR035965">
    <property type="entry name" value="PAS-like_dom_sf"/>
</dbReference>
<dbReference type="SUPFAM" id="SSF55785">
    <property type="entry name" value="PYP-like sensor domain (PAS domain)"/>
    <property type="match status" value="3"/>
</dbReference>
<evidence type="ECO:0000259" key="17">
    <source>
        <dbReference type="PROSITE" id="PS50113"/>
    </source>
</evidence>
<feature type="domain" description="PAC" evidence="17">
    <location>
        <begin position="617"/>
        <end position="668"/>
    </location>
</feature>
<keyword evidence="7 14" id="KW-1133">Transmembrane helix</keyword>
<comment type="function">
    <text evidence="11">Member of the two-component regulatory system BvgS/BvgA. Phosphorylates BvgA via a four-step phosphorelay in response to environmental signals.</text>
</comment>
<accession>A0A840S138</accession>
<dbReference type="Pfam" id="PF12860">
    <property type="entry name" value="PAS_7"/>
    <property type="match status" value="1"/>
</dbReference>
<feature type="domain" description="Response regulatory" evidence="16">
    <location>
        <begin position="1208"/>
        <end position="1324"/>
    </location>
</feature>
<dbReference type="CDD" id="cd00130">
    <property type="entry name" value="PAS"/>
    <property type="match status" value="2"/>
</dbReference>
<dbReference type="SMART" id="SM00086">
    <property type="entry name" value="PAC"/>
    <property type="match status" value="2"/>
</dbReference>
<dbReference type="EMBL" id="JACHHO010000001">
    <property type="protein sequence ID" value="MBB5203232.1"/>
    <property type="molecule type" value="Genomic_DNA"/>
</dbReference>
<dbReference type="Pfam" id="PF00072">
    <property type="entry name" value="Response_reg"/>
    <property type="match status" value="1"/>
</dbReference>
<sequence>MSAPTSRFSLAAATWIAVIYAALAWLAMLPGEHQSASGGVFPAAGFALVAALRFGLPGVAAVLVGALLSHLALLVQGGASTGLAAALSVGCALQAWAGRALVWAGLGERWQCLERDRDLLRFLLLGGLLSSGIATGVAAGAQLVAGGLPPSQVGWLIWNGWLANALGVLLVAPLCVAMLFRGEPAWRSRFLHLALPTAGVLVLVVAALLTTRAWESESRHHAVSDQGAAVVATLEHHVRADAEAVKALARAYEVTPYLSREEFDHFARGALDGRIGILALSFNPLVPQAQRTAFELAQRETYRNERLRIVERDGAGQLIPAAERAEYVPVGYISPLEVNKAALGFDINSEPKRRDAIARARRSGELVLTEPVRLVQAVDQRVGVLALAPVYKLKGARDLHGFVVAVFDVGPKIEAAARGALSPGLMLTVADVGAGSRAPLLFGAVSEAAQRIQPVWQEVAHLGGRDWSIRIYPAQGLGAGGQSWVSLAVGAAALVFTTLFQFILLSTTGRASMVEALVEQRTADLHEASRALALTVEELREERQRFSDYTAASTDWYWEMDSELRFSHFSERNEIILGVSSKKSLGRRREEIADPRDLATPEWQAHLAALSRHEAFRDFEYQLRGDFTGRWLSVSGIPYFDSTGTFKGYRGTGSDITARKRAELTVEYERKRFHDFTVSSADWFWETDEDLRFTFLSERYQAVTGSSPASVLGRRRDELVDAEQLGRADWQAHFLAVSRREAYRNFEYRPKECGGAVWVQVSGTPVFDAEGRFKGYRGTGSNVTAYKEAQQAALRAHRILEDAIKNLAQGFTLYDEQDRLVLSNQAYRTFYPEVTDLIEPGIRFEEMLRAGAERGQYAADADPLSELVERRLAHHRRANGEPLELLLSNGRWLMILETRTSMDYIVGNCMDITTRKRAEMELERHRLHLEALVEERTAELAKAKRVAESANLAKSAFLANMSHEIRTPLNAIAGMAHMIRRGGLTPRQTEQMGKLEAASEHLLSTINAVLELSKIEAGKFELEETALSVHTLLNNVVSILQDRAQSKQLKLIAQFDALPPHLLGDPTRLQQALLNYAGNAIKFTEKGQVVLRVALDDEDAHSVLLRFEVRDTGIGIAPEALSRLFEAFEQADNSTTRKYGGTGLGLAITRKFAEMMGGTAGAQSTLGEGSTFWFTARLKKMSGPMAAELAERSPAADRTILQEHRGKRVLLVEDEPINREVTQMMLDDVGLLADVAEDGQQALQMAERSDYALILMDMQMPVMDGLEASRRIRQLPRHARTPIVAMTANAFAEDKAQCLAAGMNDFITKPVVPEVLNEALLRWLTAAP</sequence>
<dbReference type="OrthoDB" id="5290456at2"/>
<dbReference type="InterPro" id="IPR000700">
    <property type="entry name" value="PAS-assoc_C"/>
</dbReference>
<dbReference type="Gene3D" id="3.30.450.350">
    <property type="entry name" value="CHASE domain"/>
    <property type="match status" value="1"/>
</dbReference>
<feature type="transmembrane region" description="Helical" evidence="14">
    <location>
        <begin position="161"/>
        <end position="180"/>
    </location>
</feature>
<feature type="modified residue" description="4-aspartylphosphate" evidence="13">
    <location>
        <position position="1257"/>
    </location>
</feature>
<feature type="transmembrane region" description="Helical" evidence="14">
    <location>
        <begin position="59"/>
        <end position="79"/>
    </location>
</feature>
<dbReference type="InterPro" id="IPR000014">
    <property type="entry name" value="PAS"/>
</dbReference>
<dbReference type="InterPro" id="IPR011006">
    <property type="entry name" value="CheY-like_superfamily"/>
</dbReference>
<dbReference type="InterPro" id="IPR042240">
    <property type="entry name" value="CHASE_sf"/>
</dbReference>
<comment type="caution">
    <text evidence="19">The sequence shown here is derived from an EMBL/GenBank/DDBJ whole genome shotgun (WGS) entry which is preliminary data.</text>
</comment>
<evidence type="ECO:0000259" key="16">
    <source>
        <dbReference type="PROSITE" id="PS50110"/>
    </source>
</evidence>
<dbReference type="CDD" id="cd00082">
    <property type="entry name" value="HisKA"/>
    <property type="match status" value="1"/>
</dbReference>
<dbReference type="InterPro" id="IPR001789">
    <property type="entry name" value="Sig_transdc_resp-reg_receiver"/>
</dbReference>
<keyword evidence="6" id="KW-0732">Signal</keyword>
<dbReference type="GO" id="GO:0016020">
    <property type="term" value="C:membrane"/>
    <property type="evidence" value="ECO:0007669"/>
    <property type="project" value="UniProtKB-SubCell"/>
</dbReference>
<evidence type="ECO:0000256" key="13">
    <source>
        <dbReference type="PROSITE-ProRule" id="PRU00169"/>
    </source>
</evidence>
<evidence type="ECO:0000259" key="15">
    <source>
        <dbReference type="PROSITE" id="PS50109"/>
    </source>
</evidence>
<evidence type="ECO:0000256" key="6">
    <source>
        <dbReference type="ARBA" id="ARBA00022729"/>
    </source>
</evidence>
<evidence type="ECO:0000256" key="2">
    <source>
        <dbReference type="ARBA" id="ARBA00004370"/>
    </source>
</evidence>
<dbReference type="FunFam" id="3.30.565.10:FF:000010">
    <property type="entry name" value="Sensor histidine kinase RcsC"/>
    <property type="match status" value="1"/>
</dbReference>
<feature type="domain" description="CHASE" evidence="18">
    <location>
        <begin position="254"/>
        <end position="470"/>
    </location>
</feature>
<dbReference type="InterPro" id="IPR001610">
    <property type="entry name" value="PAC"/>
</dbReference>
<dbReference type="Pfam" id="PF02518">
    <property type="entry name" value="HATPase_c"/>
    <property type="match status" value="1"/>
</dbReference>
<dbReference type="Gene3D" id="3.30.450.20">
    <property type="entry name" value="PAS domain"/>
    <property type="match status" value="3"/>
</dbReference>
<dbReference type="SUPFAM" id="SSF55874">
    <property type="entry name" value="ATPase domain of HSP90 chaperone/DNA topoisomerase II/histidine kinase"/>
    <property type="match status" value="1"/>
</dbReference>
<dbReference type="SUPFAM" id="SSF47384">
    <property type="entry name" value="Homodimeric domain of signal transducing histidine kinase"/>
    <property type="match status" value="1"/>
</dbReference>
<feature type="transmembrane region" description="Helical" evidence="14">
    <location>
        <begin position="192"/>
        <end position="214"/>
    </location>
</feature>
<evidence type="ECO:0000256" key="1">
    <source>
        <dbReference type="ARBA" id="ARBA00000085"/>
    </source>
</evidence>
<dbReference type="InterPro" id="IPR004358">
    <property type="entry name" value="Sig_transdc_His_kin-like_C"/>
</dbReference>
<evidence type="ECO:0000313" key="20">
    <source>
        <dbReference type="Proteomes" id="UP000554837"/>
    </source>
</evidence>
<dbReference type="NCBIfam" id="TIGR00229">
    <property type="entry name" value="sensory_box"/>
    <property type="match status" value="2"/>
</dbReference>
<dbReference type="SUPFAM" id="SSF52172">
    <property type="entry name" value="CheY-like"/>
    <property type="match status" value="1"/>
</dbReference>
<reference evidence="19 20" key="1">
    <citation type="submission" date="2020-08" db="EMBL/GenBank/DDBJ databases">
        <title>Genomic Encyclopedia of Type Strains, Phase IV (KMG-IV): sequencing the most valuable type-strain genomes for metagenomic binning, comparative biology and taxonomic classification.</title>
        <authorList>
            <person name="Goeker M."/>
        </authorList>
    </citation>
    <scope>NUCLEOTIDE SEQUENCE [LARGE SCALE GENOMIC DNA]</scope>
    <source>
        <strain evidence="19 20">DSM 23958</strain>
    </source>
</reference>
<keyword evidence="20" id="KW-1185">Reference proteome</keyword>
<evidence type="ECO:0000256" key="8">
    <source>
        <dbReference type="ARBA" id="ARBA00023012"/>
    </source>
</evidence>
<evidence type="ECO:0000259" key="18">
    <source>
        <dbReference type="PROSITE" id="PS50839"/>
    </source>
</evidence>
<feature type="domain" description="PAC" evidence="17">
    <location>
        <begin position="866"/>
        <end position="924"/>
    </location>
</feature>
<dbReference type="InterPro" id="IPR006189">
    <property type="entry name" value="CHASE_dom"/>
</dbReference>
<dbReference type="InterPro" id="IPR036097">
    <property type="entry name" value="HisK_dim/P_sf"/>
</dbReference>
<keyword evidence="8" id="KW-0902">Two-component regulatory system</keyword>
<dbReference type="SMART" id="SM00091">
    <property type="entry name" value="PAS"/>
    <property type="match status" value="2"/>
</dbReference>
<dbReference type="SMART" id="SM00387">
    <property type="entry name" value="HATPase_c"/>
    <property type="match status" value="1"/>
</dbReference>
<dbReference type="Pfam" id="PF08448">
    <property type="entry name" value="PAS_4"/>
    <property type="match status" value="1"/>
</dbReference>
<keyword evidence="5 14" id="KW-0812">Transmembrane</keyword>
<dbReference type="Proteomes" id="UP000554837">
    <property type="component" value="Unassembled WGS sequence"/>
</dbReference>
<dbReference type="PANTHER" id="PTHR45339">
    <property type="entry name" value="HYBRID SIGNAL TRANSDUCTION HISTIDINE KINASE J"/>
    <property type="match status" value="1"/>
</dbReference>
<evidence type="ECO:0000313" key="19">
    <source>
        <dbReference type="EMBL" id="MBB5203232.1"/>
    </source>
</evidence>
<dbReference type="SMART" id="SM00448">
    <property type="entry name" value="REC"/>
    <property type="match status" value="1"/>
</dbReference>
<dbReference type="PRINTS" id="PR00344">
    <property type="entry name" value="BCTRLSENSOR"/>
</dbReference>
<dbReference type="InterPro" id="IPR005467">
    <property type="entry name" value="His_kinase_dom"/>
</dbReference>
<dbReference type="PROSITE" id="PS50109">
    <property type="entry name" value="HIS_KIN"/>
    <property type="match status" value="1"/>
</dbReference>
<dbReference type="InterPro" id="IPR013656">
    <property type="entry name" value="PAS_4"/>
</dbReference>
<feature type="transmembrane region" description="Helical" evidence="14">
    <location>
        <begin position="119"/>
        <end position="141"/>
    </location>
</feature>
<dbReference type="GO" id="GO:0000155">
    <property type="term" value="F:phosphorelay sensor kinase activity"/>
    <property type="evidence" value="ECO:0007669"/>
    <property type="project" value="InterPro"/>
</dbReference>
<dbReference type="Gene3D" id="1.10.287.130">
    <property type="match status" value="1"/>
</dbReference>
<dbReference type="EC" id="2.7.13.3" evidence="3"/>
<evidence type="ECO:0000256" key="3">
    <source>
        <dbReference type="ARBA" id="ARBA00012438"/>
    </source>
</evidence>
<dbReference type="InterPro" id="IPR003661">
    <property type="entry name" value="HisK_dim/P_dom"/>
</dbReference>
<comment type="subcellular location">
    <subcellularLocation>
        <location evidence="2">Membrane</location>
    </subcellularLocation>
</comment>
<evidence type="ECO:0000256" key="5">
    <source>
        <dbReference type="ARBA" id="ARBA00022692"/>
    </source>
</evidence>
<gene>
    <name evidence="19" type="ORF">HNQ51_000525</name>
</gene>
<dbReference type="RefSeq" id="WP_138857699.1">
    <property type="nucleotide sequence ID" value="NZ_CP040709.1"/>
</dbReference>
<name>A0A840S138_9BURK</name>
<evidence type="ECO:0000256" key="11">
    <source>
        <dbReference type="ARBA" id="ARBA00058004"/>
    </source>
</evidence>
<dbReference type="Gene3D" id="3.30.565.10">
    <property type="entry name" value="Histidine kinase-like ATPase, C-terminal domain"/>
    <property type="match status" value="1"/>
</dbReference>
<dbReference type="InterPro" id="IPR003594">
    <property type="entry name" value="HATPase_dom"/>
</dbReference>
<feature type="domain" description="PAC" evidence="17">
    <location>
        <begin position="739"/>
        <end position="795"/>
    </location>
</feature>
<feature type="transmembrane region" description="Helical" evidence="14">
    <location>
        <begin position="7"/>
        <end position="28"/>
    </location>
</feature>
<evidence type="ECO:0000256" key="4">
    <source>
        <dbReference type="ARBA" id="ARBA00022553"/>
    </source>
</evidence>
<evidence type="ECO:0000256" key="10">
    <source>
        <dbReference type="ARBA" id="ARBA00023136"/>
    </source>
</evidence>
<evidence type="ECO:0000256" key="9">
    <source>
        <dbReference type="ARBA" id="ARBA00023026"/>
    </source>
</evidence>
<evidence type="ECO:0000256" key="14">
    <source>
        <dbReference type="SAM" id="Phobius"/>
    </source>
</evidence>
<keyword evidence="10 14" id="KW-0472">Membrane</keyword>
<dbReference type="CDD" id="cd17546">
    <property type="entry name" value="REC_hyHK_CKI1_RcsC-like"/>
    <property type="match status" value="1"/>
</dbReference>
<dbReference type="PANTHER" id="PTHR45339:SF1">
    <property type="entry name" value="HYBRID SIGNAL TRANSDUCTION HISTIDINE KINASE J"/>
    <property type="match status" value="1"/>
</dbReference>
<dbReference type="SMART" id="SM01079">
    <property type="entry name" value="CHASE"/>
    <property type="match status" value="1"/>
</dbReference>
<evidence type="ECO:0000256" key="7">
    <source>
        <dbReference type="ARBA" id="ARBA00022989"/>
    </source>
</evidence>
<evidence type="ECO:0000256" key="12">
    <source>
        <dbReference type="ARBA" id="ARBA00070152"/>
    </source>
</evidence>
<dbReference type="PROSITE" id="PS50839">
    <property type="entry name" value="CHASE"/>
    <property type="match status" value="1"/>
</dbReference>
<comment type="catalytic activity">
    <reaction evidence="1">
        <text>ATP + protein L-histidine = ADP + protein N-phospho-L-histidine.</text>
        <dbReference type="EC" id="2.7.13.3"/>
    </reaction>
</comment>
<feature type="domain" description="Histidine kinase" evidence="15">
    <location>
        <begin position="960"/>
        <end position="1180"/>
    </location>
</feature>
<dbReference type="PROSITE" id="PS50110">
    <property type="entry name" value="RESPONSE_REGULATORY"/>
    <property type="match status" value="1"/>
</dbReference>
<dbReference type="PROSITE" id="PS50113">
    <property type="entry name" value="PAC"/>
    <property type="match status" value="3"/>
</dbReference>
<dbReference type="Gene3D" id="3.40.50.2300">
    <property type="match status" value="1"/>
</dbReference>
<keyword evidence="9" id="KW-0843">Virulence</keyword>
<dbReference type="CDD" id="cd16922">
    <property type="entry name" value="HATPase_EvgS-ArcB-TorS-like"/>
    <property type="match status" value="1"/>
</dbReference>
<protein>
    <recommendedName>
        <fullName evidence="12">Virulence sensor protein BvgS</fullName>
        <ecNumber evidence="3">2.7.13.3</ecNumber>
    </recommendedName>
</protein>
<dbReference type="Pfam" id="PF00512">
    <property type="entry name" value="HisKA"/>
    <property type="match status" value="1"/>
</dbReference>
<proteinExistence type="predicted"/>
<keyword evidence="4 13" id="KW-0597">Phosphoprotein</keyword>